<dbReference type="RefSeq" id="WP_407348732.1">
    <property type="nucleotide sequence ID" value="NZ_CP136864.1"/>
</dbReference>
<evidence type="ECO:0000256" key="4">
    <source>
        <dbReference type="ARBA" id="ARBA00022631"/>
    </source>
</evidence>
<evidence type="ECO:0000313" key="8">
    <source>
        <dbReference type="EMBL" id="WOJ94093.1"/>
    </source>
</evidence>
<evidence type="ECO:0000256" key="5">
    <source>
        <dbReference type="ARBA" id="ARBA00022793"/>
    </source>
</evidence>
<evidence type="ECO:0000313" key="9">
    <source>
        <dbReference type="Proteomes" id="UP001626537"/>
    </source>
</evidence>
<protein>
    <recommendedName>
        <fullName evidence="3">2-oxo-4-hydroxy-4-carboxy-5-ureidoimidazoline decarboxylase</fullName>
        <ecNumber evidence="3">4.1.1.97</ecNumber>
    </recommendedName>
</protein>
<dbReference type="NCBIfam" id="NF010372">
    <property type="entry name" value="PRK13798.1"/>
    <property type="match status" value="1"/>
</dbReference>
<dbReference type="InterPro" id="IPR017595">
    <property type="entry name" value="OHCU_decarboxylase-2"/>
</dbReference>
<dbReference type="GO" id="GO:0051997">
    <property type="term" value="F:2-oxo-4-hydroxy-4-carboxy-5-ureidoimidazoline decarboxylase activity"/>
    <property type="evidence" value="ECO:0007669"/>
    <property type="project" value="UniProtKB-EC"/>
</dbReference>
<dbReference type="EMBL" id="CP136864">
    <property type="protein sequence ID" value="WOJ94093.1"/>
    <property type="molecule type" value="Genomic_DNA"/>
</dbReference>
<keyword evidence="4" id="KW-0659">Purine metabolism</keyword>
<evidence type="ECO:0000259" key="7">
    <source>
        <dbReference type="Pfam" id="PF09349"/>
    </source>
</evidence>
<name>A0ABZ0I3J9_9GAMM</name>
<keyword evidence="5" id="KW-0210">Decarboxylase</keyword>
<keyword evidence="9" id="KW-1185">Reference proteome</keyword>
<dbReference type="InterPro" id="IPR018020">
    <property type="entry name" value="OHCU_decarboxylase"/>
</dbReference>
<comment type="pathway">
    <text evidence="2">Purine metabolism; urate degradation; (S)-allantoin from urate: step 3/3.</text>
</comment>
<gene>
    <name evidence="8" type="primary">uraD</name>
    <name evidence="8" type="ORF">R0135_02730</name>
</gene>
<evidence type="ECO:0000256" key="2">
    <source>
        <dbReference type="ARBA" id="ARBA00004754"/>
    </source>
</evidence>
<dbReference type="PANTHER" id="PTHR43466">
    <property type="entry name" value="2-OXO-4-HYDROXY-4-CARBOXY-5-UREIDOIMIDAZOLINE DECARBOXYLASE-RELATED"/>
    <property type="match status" value="1"/>
</dbReference>
<keyword evidence="6 8" id="KW-0456">Lyase</keyword>
<evidence type="ECO:0000256" key="6">
    <source>
        <dbReference type="ARBA" id="ARBA00023239"/>
    </source>
</evidence>
<proteinExistence type="predicted"/>
<dbReference type="PANTHER" id="PTHR43466:SF1">
    <property type="entry name" value="2-OXO-4-HYDROXY-4-CARBOXY-5-UREIDOIMIDAZOLINE DECARBOXYLASE-RELATED"/>
    <property type="match status" value="1"/>
</dbReference>
<dbReference type="NCBIfam" id="TIGR03180">
    <property type="entry name" value="UraD_2"/>
    <property type="match status" value="1"/>
</dbReference>
<dbReference type="EC" id="4.1.1.97" evidence="3"/>
<dbReference type="Gene3D" id="1.10.3330.10">
    <property type="entry name" value="Oxo-4-hydroxy-4-carboxy-5-ureidoimidazoline decarboxylase"/>
    <property type="match status" value="1"/>
</dbReference>
<dbReference type="InterPro" id="IPR036778">
    <property type="entry name" value="OHCU_decarboxylase_sf"/>
</dbReference>
<accession>A0ABZ0I3J9</accession>
<evidence type="ECO:0000256" key="1">
    <source>
        <dbReference type="ARBA" id="ARBA00001163"/>
    </source>
</evidence>
<sequence length="166" mass="18816">MTLDEFNTLDAHEASQALQLCCVSKQWINGVLLQRPYKDLASLRRTANSVWSNLAREDYLEAFEGHPKIGDVNSLKAKYANSGDLAAHEQSGVAQASQSLIERLASGNQRYEERFGYIFIVCATGKSALEMCELLEQRLKNDPETELQIAAEEQRKILQIRLEQWQ</sequence>
<organism evidence="8 9">
    <name type="scientific">Congregibacter variabilis</name>
    <dbReference type="NCBI Taxonomy" id="3081200"/>
    <lineage>
        <taxon>Bacteria</taxon>
        <taxon>Pseudomonadati</taxon>
        <taxon>Pseudomonadota</taxon>
        <taxon>Gammaproteobacteria</taxon>
        <taxon>Cellvibrionales</taxon>
        <taxon>Halieaceae</taxon>
        <taxon>Congregibacter</taxon>
    </lineage>
</organism>
<dbReference type="SUPFAM" id="SSF158694">
    <property type="entry name" value="UraD-Like"/>
    <property type="match status" value="1"/>
</dbReference>
<dbReference type="Pfam" id="PF09349">
    <property type="entry name" value="OHCU_decarbox"/>
    <property type="match status" value="1"/>
</dbReference>
<evidence type="ECO:0000256" key="3">
    <source>
        <dbReference type="ARBA" id="ARBA00012257"/>
    </source>
</evidence>
<reference evidence="8 9" key="1">
    <citation type="submission" date="2023-10" db="EMBL/GenBank/DDBJ databases">
        <title>Two novel species belonging to the OM43/NOR5 clade.</title>
        <authorList>
            <person name="Park M."/>
        </authorList>
    </citation>
    <scope>NUCLEOTIDE SEQUENCE [LARGE SCALE GENOMIC DNA]</scope>
    <source>
        <strain evidence="8 9">IMCC43200</strain>
    </source>
</reference>
<feature type="domain" description="Oxo-4-hydroxy-4-carboxy-5-ureidoimidazoline decarboxylase" evidence="7">
    <location>
        <begin position="7"/>
        <end position="163"/>
    </location>
</feature>
<dbReference type="Proteomes" id="UP001626537">
    <property type="component" value="Chromosome"/>
</dbReference>
<comment type="catalytic activity">
    <reaction evidence="1">
        <text>5-hydroxy-2-oxo-4-ureido-2,5-dihydro-1H-imidazole-5-carboxylate + H(+) = (S)-allantoin + CO2</text>
        <dbReference type="Rhea" id="RHEA:26301"/>
        <dbReference type="ChEBI" id="CHEBI:15378"/>
        <dbReference type="ChEBI" id="CHEBI:15678"/>
        <dbReference type="ChEBI" id="CHEBI:16526"/>
        <dbReference type="ChEBI" id="CHEBI:58639"/>
        <dbReference type="EC" id="4.1.1.97"/>
    </reaction>
</comment>